<evidence type="ECO:0000256" key="5">
    <source>
        <dbReference type="RuleBase" id="RU369004"/>
    </source>
</evidence>
<evidence type="ECO:0000256" key="4">
    <source>
        <dbReference type="PROSITE-ProRule" id="PRU00110"/>
    </source>
</evidence>
<dbReference type="PANTHER" id="PTHR28242">
    <property type="entry name" value="PHOSPHORELAY INTERMEDIATE PROTEIN YPD1"/>
    <property type="match status" value="1"/>
</dbReference>
<keyword evidence="1 5" id="KW-0932">Cytokinin signaling pathway</keyword>
<accession>A0ABQ7YP68</accession>
<evidence type="ECO:0000313" key="9">
    <source>
        <dbReference type="EMBL" id="KAH0869918.1"/>
    </source>
</evidence>
<keyword evidence="4" id="KW-0597">Phosphoprotein</keyword>
<evidence type="ECO:0000259" key="7">
    <source>
        <dbReference type="PROSITE" id="PS50157"/>
    </source>
</evidence>
<dbReference type="Proteomes" id="UP000824890">
    <property type="component" value="Unassembled WGS sequence"/>
</dbReference>
<dbReference type="CDD" id="cd00088">
    <property type="entry name" value="HPT"/>
    <property type="match status" value="1"/>
</dbReference>
<dbReference type="Gene3D" id="3.30.160.60">
    <property type="entry name" value="Classic Zinc Finger"/>
    <property type="match status" value="1"/>
</dbReference>
<keyword evidence="10" id="KW-1185">Reference proteome</keyword>
<dbReference type="SMART" id="SM00355">
    <property type="entry name" value="ZnF_C2H2"/>
    <property type="match status" value="2"/>
</dbReference>
<dbReference type="InterPro" id="IPR045871">
    <property type="entry name" value="AHP1-5/YPD1"/>
</dbReference>
<dbReference type="Gene3D" id="1.20.120.160">
    <property type="entry name" value="HPT domain"/>
    <property type="match status" value="1"/>
</dbReference>
<dbReference type="InterPro" id="IPR008207">
    <property type="entry name" value="Sig_transdc_His_kin_Hpt_dom"/>
</dbReference>
<dbReference type="SUPFAM" id="SSF57667">
    <property type="entry name" value="beta-beta-alpha zinc fingers"/>
    <property type="match status" value="2"/>
</dbReference>
<keyword evidence="3" id="KW-0862">Zinc</keyword>
<name>A0ABQ7YP68_BRANA</name>
<dbReference type="PROSITE" id="PS00028">
    <property type="entry name" value="ZINC_FINGER_C2H2_1"/>
    <property type="match status" value="2"/>
</dbReference>
<sequence>MDALVAQLQMQYRNYTVSLYQQGFLDDQFTELKKLQDDASPDFVAEVLSLFFEDCVKLIGNMARALDQTGTVDFSQVGASVHQLKGSSSSVGAKRVKGLCVTFKEYCEANNYEGCVRCLQQVDIEYKALQTKLQDMFNVSDDCEYIHLRNKSFKLVVKFLKWTLTKKTRNALVRNPKKDQSFAVYEEEADMSQSLLHVCKTCGKWFATAKAVYGHQRVHSELKRKPRVRVFCSVSTSIESKALDPSLSLKESSSYSFMSEIEKQEMDEAAMSLVMLSQGVSHIRNLPPGIDQPKQEFFSEVSATCSDVVVAQALPSPLRSKSLAKGESNFSYRIKICGKSFERSLGGHSLPVLADSGAKKVVPEPSCFGVSQEELVERGDANVEEHSVEARQGFSKVSSHSGVEKPSSYGDVVAQEALLIPLGSRLQEEPESNCSYRCKVCGKSFGCFQSLGGHQNLHRGGKRKRFEDGSSPSASSEAKKIVPQPSKSFEVSQEEHSVELKEGFEKFSSCSDVLAQPSPSPRRCNMQKGSQSNSSYERGLKML</sequence>
<feature type="domain" description="C2H2-type" evidence="7">
    <location>
        <begin position="436"/>
        <end position="463"/>
    </location>
</feature>
<evidence type="ECO:0000313" key="10">
    <source>
        <dbReference type="Proteomes" id="UP000824890"/>
    </source>
</evidence>
<dbReference type="Pfam" id="PF13912">
    <property type="entry name" value="zf-C2H2_6"/>
    <property type="match status" value="2"/>
</dbReference>
<dbReference type="InterPro" id="IPR036641">
    <property type="entry name" value="HPT_dom_sf"/>
</dbReference>
<evidence type="ECO:0000256" key="1">
    <source>
        <dbReference type="ARBA" id="ARBA00022864"/>
    </source>
</evidence>
<keyword evidence="2 5" id="KW-0902">Two-component regulatory system</keyword>
<feature type="region of interest" description="Disordered" evidence="6">
    <location>
        <begin position="511"/>
        <end position="543"/>
    </location>
</feature>
<feature type="domain" description="HPt" evidence="8">
    <location>
        <begin position="40"/>
        <end position="136"/>
    </location>
</feature>
<protein>
    <recommendedName>
        <fullName evidence="5">Histidine-containing phosphotransfer protein</fullName>
    </recommendedName>
</protein>
<comment type="caution">
    <text evidence="9">The sequence shown here is derived from an EMBL/GenBank/DDBJ whole genome shotgun (WGS) entry which is preliminary data.</text>
</comment>
<feature type="compositionally biased region" description="Polar residues" evidence="6">
    <location>
        <begin position="527"/>
        <end position="536"/>
    </location>
</feature>
<organism evidence="9 10">
    <name type="scientific">Brassica napus</name>
    <name type="common">Rape</name>
    <dbReference type="NCBI Taxonomy" id="3708"/>
    <lineage>
        <taxon>Eukaryota</taxon>
        <taxon>Viridiplantae</taxon>
        <taxon>Streptophyta</taxon>
        <taxon>Embryophyta</taxon>
        <taxon>Tracheophyta</taxon>
        <taxon>Spermatophyta</taxon>
        <taxon>Magnoliopsida</taxon>
        <taxon>eudicotyledons</taxon>
        <taxon>Gunneridae</taxon>
        <taxon>Pentapetalae</taxon>
        <taxon>rosids</taxon>
        <taxon>malvids</taxon>
        <taxon>Brassicales</taxon>
        <taxon>Brassicaceae</taxon>
        <taxon>Brassiceae</taxon>
        <taxon>Brassica</taxon>
    </lineage>
</organism>
<dbReference type="InterPro" id="IPR036236">
    <property type="entry name" value="Znf_C2H2_sf"/>
</dbReference>
<dbReference type="EMBL" id="JAGKQM010000017">
    <property type="protein sequence ID" value="KAH0869918.1"/>
    <property type="molecule type" value="Genomic_DNA"/>
</dbReference>
<dbReference type="Pfam" id="PF01627">
    <property type="entry name" value="Hpt"/>
    <property type="match status" value="1"/>
</dbReference>
<evidence type="ECO:0000256" key="3">
    <source>
        <dbReference type="PROSITE-ProRule" id="PRU00042"/>
    </source>
</evidence>
<dbReference type="PROSITE" id="PS50894">
    <property type="entry name" value="HPT"/>
    <property type="match status" value="1"/>
</dbReference>
<feature type="domain" description="C2H2-type" evidence="7">
    <location>
        <begin position="197"/>
        <end position="224"/>
    </location>
</feature>
<dbReference type="PROSITE" id="PS50157">
    <property type="entry name" value="ZINC_FINGER_C2H2_2"/>
    <property type="match status" value="2"/>
</dbReference>
<comment type="domain">
    <text evidence="5">Histidine-containing phosphotransfer domain (HPt) contains an active histidine that mediates the phosphotransfer.</text>
</comment>
<evidence type="ECO:0000256" key="2">
    <source>
        <dbReference type="ARBA" id="ARBA00023012"/>
    </source>
</evidence>
<evidence type="ECO:0000256" key="6">
    <source>
        <dbReference type="SAM" id="MobiDB-lite"/>
    </source>
</evidence>
<dbReference type="PANTHER" id="PTHR28242:SF26">
    <property type="entry name" value="HISTIDINE-CONTAINING PHOSPHOTRANSFER PROTEIN-RELATED"/>
    <property type="match status" value="1"/>
</dbReference>
<feature type="region of interest" description="Disordered" evidence="6">
    <location>
        <begin position="456"/>
        <end position="495"/>
    </location>
</feature>
<proteinExistence type="predicted"/>
<reference evidence="9 10" key="1">
    <citation type="submission" date="2021-05" db="EMBL/GenBank/DDBJ databases">
        <title>Genome Assembly of Synthetic Allotetraploid Brassica napus Reveals Homoeologous Exchanges between Subgenomes.</title>
        <authorList>
            <person name="Davis J.T."/>
        </authorList>
    </citation>
    <scope>NUCLEOTIDE SEQUENCE [LARGE SCALE GENOMIC DNA]</scope>
    <source>
        <strain evidence="10">cv. Da-Ae</strain>
        <tissue evidence="9">Seedling</tissue>
    </source>
</reference>
<evidence type="ECO:0000259" key="8">
    <source>
        <dbReference type="PROSITE" id="PS50894"/>
    </source>
</evidence>
<dbReference type="InterPro" id="IPR013087">
    <property type="entry name" value="Znf_C2H2_type"/>
</dbReference>
<keyword evidence="3" id="KW-0479">Metal-binding</keyword>
<dbReference type="SUPFAM" id="SSF47226">
    <property type="entry name" value="Histidine-containing phosphotransfer domain, HPT domain"/>
    <property type="match status" value="1"/>
</dbReference>
<feature type="modified residue" description="Phosphohistidine" evidence="4">
    <location>
        <position position="82"/>
    </location>
</feature>
<keyword evidence="3" id="KW-0863">Zinc-finger</keyword>
<gene>
    <name evidence="9" type="ORF">HID58_076940</name>
</gene>
<comment type="subcellular location">
    <subcellularLocation>
        <location evidence="5">Cytoplasm</location>
        <location evidence="5">Cytosol</location>
    </subcellularLocation>
    <subcellularLocation>
        <location evidence="5">Nucleus</location>
    </subcellularLocation>
</comment>
<comment type="function">
    <text evidence="5">Functions as a two-component phosphorelay mediators between cytokinin sensor histidine kinases and response regulators (B-type ARRs). Plays an important role in propagating cytokinin signal transduction.</text>
</comment>